<proteinExistence type="predicted"/>
<gene>
    <name evidence="2" type="ORF">HAZT_HAZT008354</name>
</gene>
<dbReference type="AlphaFoldDB" id="A0A6A0HAG9"/>
<name>A0A6A0HAG9_HYAAZ</name>
<dbReference type="InterPro" id="IPR007244">
    <property type="entry name" value="Naa35_N"/>
</dbReference>
<sequence>MVSSSHALQPEYGCNWTDITTEFFEASKELDLGELLHDELFGLFEAMSAIEMMDPKMDAGMMCNRGARVLTFDKAIKAGVLKLNNLSMEELVGIMDCIFGCLVTWLEGHSAAQTLLTCLYLHKPLTIEDRALRAFSVLTLKLVALINNIVNIAGVYEEEDFQPGLYGYGVCAEVPEARAAAAVREVEEELQRVVKSSRSRQGEAWEPLMQKQAW</sequence>
<dbReference type="PANTHER" id="PTHR21373">
    <property type="entry name" value="GLUCOSE REPRESSIBLE PROTEIN MAK10"/>
    <property type="match status" value="1"/>
</dbReference>
<comment type="caution">
    <text evidence="2">The sequence shown here is derived from an EMBL/GenBank/DDBJ whole genome shotgun (WGS) entry which is preliminary data.</text>
</comment>
<dbReference type="Proteomes" id="UP000711488">
    <property type="component" value="Unassembled WGS sequence"/>
</dbReference>
<dbReference type="Pfam" id="PF04112">
    <property type="entry name" value="Mak10"/>
    <property type="match status" value="1"/>
</dbReference>
<reference evidence="2" key="2">
    <citation type="journal article" date="2018" name="Environ. Sci. Technol.">
        <title>The Toxicogenome of Hyalella azteca: A Model for Sediment Ecotoxicology and Evolutionary Toxicology.</title>
        <authorList>
            <person name="Poynton H.C."/>
            <person name="Hasenbein S."/>
            <person name="Benoit J.B."/>
            <person name="Sepulveda M.S."/>
            <person name="Poelchau M.F."/>
            <person name="Hughes D.S.T."/>
            <person name="Murali S.C."/>
            <person name="Chen S."/>
            <person name="Glastad K.M."/>
            <person name="Goodisman M.A.D."/>
            <person name="Werren J.H."/>
            <person name="Vineis J.H."/>
            <person name="Bowen J.L."/>
            <person name="Friedrich M."/>
            <person name="Jones J."/>
            <person name="Robertson H.M."/>
            <person name="Feyereisen R."/>
            <person name="Mechler-Hickson A."/>
            <person name="Mathers N."/>
            <person name="Lee C.E."/>
            <person name="Colbourne J.K."/>
            <person name="Biales A."/>
            <person name="Johnston J.S."/>
            <person name="Wellborn G.A."/>
            <person name="Rosendale A.J."/>
            <person name="Cridge A.G."/>
            <person name="Munoz-Torres M.C."/>
            <person name="Bain P.A."/>
            <person name="Manny A.R."/>
            <person name="Major K.M."/>
            <person name="Lambert F.N."/>
            <person name="Vulpe C.D."/>
            <person name="Tuck P."/>
            <person name="Blalock B.J."/>
            <person name="Lin Y.Y."/>
            <person name="Smith M.E."/>
            <person name="Ochoa-Acuna H."/>
            <person name="Chen M.M."/>
            <person name="Childers C.P."/>
            <person name="Qu J."/>
            <person name="Dugan S."/>
            <person name="Lee S.L."/>
            <person name="Chao H."/>
            <person name="Dinh H."/>
            <person name="Han Y."/>
            <person name="Doddapaneni H."/>
            <person name="Worley K.C."/>
            <person name="Muzny D.M."/>
            <person name="Gibbs R.A."/>
            <person name="Richards S."/>
        </authorList>
    </citation>
    <scope>NUCLEOTIDE SEQUENCE</scope>
    <source>
        <strain evidence="2">HAZT.00-mixed</strain>
        <tissue evidence="2">Whole organism</tissue>
    </source>
</reference>
<reference evidence="2" key="1">
    <citation type="submission" date="2014-08" db="EMBL/GenBank/DDBJ databases">
        <authorList>
            <person name="Murali S."/>
            <person name="Richards S."/>
            <person name="Bandaranaike D."/>
            <person name="Bellair M."/>
            <person name="Blankenburg K."/>
            <person name="Chao H."/>
            <person name="Dinh H."/>
            <person name="Doddapaneni H."/>
            <person name="Dugan-Rocha S."/>
            <person name="Elkadiri S."/>
            <person name="Gnanaolivu R."/>
            <person name="Hughes D."/>
            <person name="Lee S."/>
            <person name="Li M."/>
            <person name="Ming W."/>
            <person name="Munidasa M."/>
            <person name="Muniz J."/>
            <person name="Nguyen L."/>
            <person name="Osuji N."/>
            <person name="Pu L.-L."/>
            <person name="Puazo M."/>
            <person name="Skinner E."/>
            <person name="Qu C."/>
            <person name="Quiroz J."/>
            <person name="Raj R."/>
            <person name="Weissenberger G."/>
            <person name="Xin Y."/>
            <person name="Zou X."/>
            <person name="Han Y."/>
            <person name="Worley K."/>
            <person name="Muzny D."/>
            <person name="Gibbs R."/>
        </authorList>
    </citation>
    <scope>NUCLEOTIDE SEQUENCE</scope>
    <source>
        <strain evidence="2">HAZT.00-mixed</strain>
        <tissue evidence="2">Whole organism</tissue>
    </source>
</reference>
<dbReference type="GO" id="GO:0031417">
    <property type="term" value="C:NatC complex"/>
    <property type="evidence" value="ECO:0007669"/>
    <property type="project" value="InterPro"/>
</dbReference>
<dbReference type="PANTHER" id="PTHR21373:SF0">
    <property type="entry name" value="N-ALPHA-ACETYLTRANSFERASE 35, NATC AUXILIARY SUBUNIT"/>
    <property type="match status" value="1"/>
</dbReference>
<evidence type="ECO:0000259" key="1">
    <source>
        <dbReference type="Pfam" id="PF04112"/>
    </source>
</evidence>
<organism evidence="2">
    <name type="scientific">Hyalella azteca</name>
    <name type="common">Amphipod</name>
    <dbReference type="NCBI Taxonomy" id="294128"/>
    <lineage>
        <taxon>Eukaryota</taxon>
        <taxon>Metazoa</taxon>
        <taxon>Ecdysozoa</taxon>
        <taxon>Arthropoda</taxon>
        <taxon>Crustacea</taxon>
        <taxon>Multicrustacea</taxon>
        <taxon>Malacostraca</taxon>
        <taxon>Eumalacostraca</taxon>
        <taxon>Peracarida</taxon>
        <taxon>Amphipoda</taxon>
        <taxon>Senticaudata</taxon>
        <taxon>Talitrida</taxon>
        <taxon>Talitroidea</taxon>
        <taxon>Hyalellidae</taxon>
        <taxon>Hyalella</taxon>
    </lineage>
</organism>
<dbReference type="InterPro" id="IPR057983">
    <property type="entry name" value="NAA35-like_N"/>
</dbReference>
<accession>A0A6A0HAG9</accession>
<feature type="domain" description="NAA35-like N-terminal" evidence="1">
    <location>
        <begin position="33"/>
        <end position="128"/>
    </location>
</feature>
<protein>
    <recommendedName>
        <fullName evidence="1">NAA35-like N-terminal domain-containing protein</fullName>
    </recommendedName>
</protein>
<dbReference type="EMBL" id="JQDR03003472">
    <property type="protein sequence ID" value="KAA0202499.1"/>
    <property type="molecule type" value="Genomic_DNA"/>
</dbReference>
<evidence type="ECO:0000313" key="2">
    <source>
        <dbReference type="EMBL" id="KAA0202499.1"/>
    </source>
</evidence>
<reference evidence="2" key="3">
    <citation type="submission" date="2019-06" db="EMBL/GenBank/DDBJ databases">
        <authorList>
            <person name="Poynton C."/>
            <person name="Hasenbein S."/>
            <person name="Benoit J.B."/>
            <person name="Sepulveda M.S."/>
            <person name="Poelchau M.F."/>
            <person name="Murali S.C."/>
            <person name="Chen S."/>
            <person name="Glastad K.M."/>
            <person name="Werren J.H."/>
            <person name="Vineis J.H."/>
            <person name="Bowen J.L."/>
            <person name="Friedrich M."/>
            <person name="Jones J."/>
            <person name="Robertson H.M."/>
            <person name="Feyereisen R."/>
            <person name="Mechler-Hickson A."/>
            <person name="Mathers N."/>
            <person name="Lee C.E."/>
            <person name="Colbourne J.K."/>
            <person name="Biales A."/>
            <person name="Johnston J.S."/>
            <person name="Wellborn G.A."/>
            <person name="Rosendale A.J."/>
            <person name="Cridge A.G."/>
            <person name="Munoz-Torres M.C."/>
            <person name="Bain P.A."/>
            <person name="Manny A.R."/>
            <person name="Major K.M."/>
            <person name="Lambert F.N."/>
            <person name="Vulpe C.D."/>
            <person name="Tuck P."/>
            <person name="Blalock B.J."/>
            <person name="Lin Y.-Y."/>
            <person name="Smith M.E."/>
            <person name="Ochoa-Acuna H."/>
            <person name="Chen M.-J.M."/>
            <person name="Childers C.P."/>
            <person name="Qu J."/>
            <person name="Dugan S."/>
            <person name="Lee S.L."/>
            <person name="Chao H."/>
            <person name="Dinh H."/>
            <person name="Han Y."/>
            <person name="Doddapaneni H."/>
            <person name="Worley K.C."/>
            <person name="Muzny D.M."/>
            <person name="Gibbs R.A."/>
            <person name="Richards S."/>
        </authorList>
    </citation>
    <scope>NUCLEOTIDE SEQUENCE</scope>
    <source>
        <strain evidence="2">HAZT.00-mixed</strain>
        <tissue evidence="2">Whole organism</tissue>
    </source>
</reference>